<dbReference type="Proteomes" id="UP000274601">
    <property type="component" value="Unassembled WGS sequence"/>
</dbReference>
<dbReference type="Gene3D" id="3.30.70.3040">
    <property type="match status" value="1"/>
</dbReference>
<dbReference type="InterPro" id="IPR040690">
    <property type="entry name" value="FtsX_ECD"/>
</dbReference>
<keyword evidence="4" id="KW-1185">Reference proteome</keyword>
<dbReference type="OrthoDB" id="9812531at2"/>
<protein>
    <recommendedName>
        <fullName evidence="2">FtsX extracellular domain-containing protein</fullName>
    </recommendedName>
</protein>
<feature type="domain" description="FtsX extracellular" evidence="2">
    <location>
        <begin position="83"/>
        <end position="183"/>
    </location>
</feature>
<organism evidence="3 4">
    <name type="scientific">Actinomadura pelletieri DSM 43383</name>
    <dbReference type="NCBI Taxonomy" id="1120940"/>
    <lineage>
        <taxon>Bacteria</taxon>
        <taxon>Bacillati</taxon>
        <taxon>Actinomycetota</taxon>
        <taxon>Actinomycetes</taxon>
        <taxon>Streptosporangiales</taxon>
        <taxon>Thermomonosporaceae</taxon>
        <taxon>Actinomadura</taxon>
    </lineage>
</organism>
<gene>
    <name evidence="3" type="ORF">BZB76_5186</name>
</gene>
<evidence type="ECO:0000256" key="1">
    <source>
        <dbReference type="SAM" id="Phobius"/>
    </source>
</evidence>
<keyword evidence="1" id="KW-0472">Membrane</keyword>
<evidence type="ECO:0000259" key="2">
    <source>
        <dbReference type="Pfam" id="PF18075"/>
    </source>
</evidence>
<reference evidence="3 4" key="1">
    <citation type="submission" date="2018-10" db="EMBL/GenBank/DDBJ databases">
        <title>Genomic Encyclopedia of Archaeal and Bacterial Type Strains, Phase II (KMG-II): from individual species to whole genera.</title>
        <authorList>
            <person name="Goeker M."/>
        </authorList>
    </citation>
    <scope>NUCLEOTIDE SEQUENCE [LARGE SCALE GENOMIC DNA]</scope>
    <source>
        <strain evidence="3 4">DSM 43383</strain>
    </source>
</reference>
<evidence type="ECO:0000313" key="3">
    <source>
        <dbReference type="EMBL" id="RKS70709.1"/>
    </source>
</evidence>
<name>A0A495QFS6_9ACTN</name>
<feature type="transmembrane region" description="Helical" evidence="1">
    <location>
        <begin position="43"/>
        <end position="63"/>
    </location>
</feature>
<evidence type="ECO:0000313" key="4">
    <source>
        <dbReference type="Proteomes" id="UP000274601"/>
    </source>
</evidence>
<dbReference type="EMBL" id="RBWU01000006">
    <property type="protein sequence ID" value="RKS70709.1"/>
    <property type="molecule type" value="Genomic_DNA"/>
</dbReference>
<dbReference type="RefSeq" id="WP_121436981.1">
    <property type="nucleotide sequence ID" value="NZ_RBWU01000006.1"/>
</dbReference>
<dbReference type="AlphaFoldDB" id="A0A495QFS6"/>
<sequence length="187" mass="20460">MNGPEARLRDALRHVGEIVQPGDVPPPPPFPARRTRAFARPMLVVAATVVAVGGAAVAGNAILDRPGGEKFVGAAVEPREHRISVFLCAKTSSERTCEGKEVTEQQRQDIDRRVRALPGVRGVEYESQAEGYRRFTEEGDWKDFPDEVRAGDIPACFRVRLSYRVDVKSIKAVLEAVPGVDTVIVES</sequence>
<proteinExistence type="predicted"/>
<keyword evidence="1" id="KW-1133">Transmembrane helix</keyword>
<keyword evidence="1" id="KW-0812">Transmembrane</keyword>
<comment type="caution">
    <text evidence="3">The sequence shown here is derived from an EMBL/GenBank/DDBJ whole genome shotgun (WGS) entry which is preliminary data.</text>
</comment>
<dbReference type="Pfam" id="PF18075">
    <property type="entry name" value="FtsX_ECD"/>
    <property type="match status" value="1"/>
</dbReference>
<accession>A0A495QFS6</accession>